<dbReference type="PANTHER" id="PTHR38457:SF1">
    <property type="entry name" value="REGULATOR ABRB-RELATED"/>
    <property type="match status" value="1"/>
</dbReference>
<evidence type="ECO:0000313" key="2">
    <source>
        <dbReference type="EMBL" id="QKV19197.1"/>
    </source>
</evidence>
<dbReference type="AlphaFoldDB" id="A0A6N1VJU7"/>
<dbReference type="Pfam" id="PF05145">
    <property type="entry name" value="AbrB"/>
    <property type="match status" value="1"/>
</dbReference>
<dbReference type="Proteomes" id="UP000509367">
    <property type="component" value="Chromosome"/>
</dbReference>
<dbReference type="KEGG" id="orm:HTY61_12395"/>
<dbReference type="GO" id="GO:0016020">
    <property type="term" value="C:membrane"/>
    <property type="evidence" value="ECO:0007669"/>
    <property type="project" value="InterPro"/>
</dbReference>
<feature type="transmembrane region" description="Helical" evidence="1">
    <location>
        <begin position="140"/>
        <end position="160"/>
    </location>
</feature>
<organism evidence="2 3">
    <name type="scientific">Oricola thermophila</name>
    <dbReference type="NCBI Taxonomy" id="2742145"/>
    <lineage>
        <taxon>Bacteria</taxon>
        <taxon>Pseudomonadati</taxon>
        <taxon>Pseudomonadota</taxon>
        <taxon>Alphaproteobacteria</taxon>
        <taxon>Hyphomicrobiales</taxon>
        <taxon>Ahrensiaceae</taxon>
        <taxon>Oricola</taxon>
    </lineage>
</organism>
<dbReference type="InterPro" id="IPR017516">
    <property type="entry name" value="AbrB_dup"/>
</dbReference>
<dbReference type="RefSeq" id="WP_175277089.1">
    <property type="nucleotide sequence ID" value="NZ_CP054836.1"/>
</dbReference>
<feature type="transmembrane region" description="Helical" evidence="1">
    <location>
        <begin position="84"/>
        <end position="108"/>
    </location>
</feature>
<feature type="transmembrane region" description="Helical" evidence="1">
    <location>
        <begin position="230"/>
        <end position="248"/>
    </location>
</feature>
<dbReference type="NCBIfam" id="TIGR03082">
    <property type="entry name" value="Gneg_AbrB_dup"/>
    <property type="match status" value="1"/>
</dbReference>
<protein>
    <submittedName>
        <fullName evidence="2">AbrB family transcriptional regulator</fullName>
    </submittedName>
</protein>
<feature type="transmembrane region" description="Helical" evidence="1">
    <location>
        <begin position="180"/>
        <end position="197"/>
    </location>
</feature>
<dbReference type="InterPro" id="IPR007820">
    <property type="entry name" value="AbrB_fam"/>
</dbReference>
<reference evidence="2 3" key="1">
    <citation type="submission" date="2020-06" db="EMBL/GenBank/DDBJ databases">
        <title>Oricola thermophila sp. nov. isolated from a tidal sediments.</title>
        <authorList>
            <person name="Kwon K.K."/>
            <person name="Yang S.-H."/>
            <person name="Park M.-J."/>
        </authorList>
    </citation>
    <scope>NUCLEOTIDE SEQUENCE [LARGE SCALE GENOMIC DNA]</scope>
    <source>
        <strain evidence="2 3">MEBiC13590</strain>
    </source>
</reference>
<dbReference type="EMBL" id="CP054836">
    <property type="protein sequence ID" value="QKV19197.1"/>
    <property type="molecule type" value="Genomic_DNA"/>
</dbReference>
<dbReference type="GO" id="GO:0010468">
    <property type="term" value="P:regulation of gene expression"/>
    <property type="evidence" value="ECO:0007669"/>
    <property type="project" value="InterPro"/>
</dbReference>
<accession>A0A6N1VJU7</accession>
<keyword evidence="3" id="KW-1185">Reference proteome</keyword>
<dbReference type="PIRSF" id="PIRSF038991">
    <property type="entry name" value="Protein_AbrB"/>
    <property type="match status" value="1"/>
</dbReference>
<keyword evidence="1" id="KW-0812">Transmembrane</keyword>
<keyword evidence="1" id="KW-0472">Membrane</keyword>
<feature type="transmembrane region" description="Helical" evidence="1">
    <location>
        <begin position="321"/>
        <end position="339"/>
    </location>
</feature>
<proteinExistence type="predicted"/>
<name>A0A6N1VJU7_9HYPH</name>
<sequence length="344" mass="35481">MKSDWKRLAIALAAGFGGALFALFLGLPAAALLGSTFAVTVAALRRLEPAVPDLLRDIGFCVIGVSLGSGVTPDIWSDIARWPLSIAMLALTVLAVLLVCGLILRKIFDCDVPTALLATSPGALSYTLSLAADRGIDLRFVMVLQSLRLFLITMLLPPMIGYAGGGVGNAPHVDLPHLGHGWSALLLVATFALGMAMTRMRAPAPFIMAGLLVSGIAHGSGLVSGRLADAVTFFGFSITGTVIGARFAGISAGDLKRLAVAGLVSTAAAVLVSVLGAGAVSMLLDLPFGQTWVSFAPGGVEGMSSMALALGYDPVYVATHHVFRIVLLIAILPVLLGLVTRKTV</sequence>
<dbReference type="PANTHER" id="PTHR38457">
    <property type="entry name" value="REGULATOR ABRB-RELATED"/>
    <property type="match status" value="1"/>
</dbReference>
<evidence type="ECO:0000313" key="3">
    <source>
        <dbReference type="Proteomes" id="UP000509367"/>
    </source>
</evidence>
<gene>
    <name evidence="2" type="ORF">HTY61_12395</name>
</gene>
<evidence type="ECO:0000256" key="1">
    <source>
        <dbReference type="SAM" id="Phobius"/>
    </source>
</evidence>
<feature type="transmembrane region" description="Helical" evidence="1">
    <location>
        <begin position="260"/>
        <end position="284"/>
    </location>
</feature>
<feature type="transmembrane region" description="Helical" evidence="1">
    <location>
        <begin position="204"/>
        <end position="224"/>
    </location>
</feature>
<keyword evidence="1" id="KW-1133">Transmembrane helix</keyword>